<keyword evidence="16" id="KW-1185">Reference proteome</keyword>
<evidence type="ECO:0000313" key="16">
    <source>
        <dbReference type="Proteomes" id="UP000315369"/>
    </source>
</evidence>
<evidence type="ECO:0000259" key="14">
    <source>
        <dbReference type="PROSITE" id="PS50112"/>
    </source>
</evidence>
<dbReference type="CDD" id="cd00082">
    <property type="entry name" value="HisKA"/>
    <property type="match status" value="1"/>
</dbReference>
<evidence type="ECO:0000313" key="15">
    <source>
        <dbReference type="EMBL" id="TQF11804.1"/>
    </source>
</evidence>
<keyword evidence="12" id="KW-0472">Membrane</keyword>
<dbReference type="NCBIfam" id="TIGR00229">
    <property type="entry name" value="sensory_box"/>
    <property type="match status" value="1"/>
</dbReference>
<evidence type="ECO:0000256" key="2">
    <source>
        <dbReference type="ARBA" id="ARBA00004141"/>
    </source>
</evidence>
<evidence type="ECO:0000256" key="7">
    <source>
        <dbReference type="ARBA" id="ARBA00022741"/>
    </source>
</evidence>
<dbReference type="Gene3D" id="3.30.450.40">
    <property type="match status" value="1"/>
</dbReference>
<dbReference type="PROSITE" id="PS50112">
    <property type="entry name" value="PAS"/>
    <property type="match status" value="1"/>
</dbReference>
<dbReference type="EC" id="2.7.13.3" evidence="3"/>
<sequence length="688" mass="75946">MMHEGDASAARVGDLLAGWESELRARYVRRVERERGPRGLAESRLVELLPVLLEALTRALWEARVPPSPAMLHALRVGQAERWQERPDADVGLLAREYGLFHDCLLELLEEVGARASLRELRIVEAVLAEATADAVSRHSANSHMHDDGAWLQAIIDHAPPVIFAKDAQGRFVLVNRSFEEALGIPRSRILGRTDYGLFPFDVAHSNREHDARVRDTHAPLMADEYIPGVKGVRTWFAMKFPLPGGARPDGPFVCGISTDITDIRRTNAARDFLLEAGRVLSGSLELEATLRSLAGLVVAHLSDYCTVDLLDGEGKLVRLEAAAREPSRQELIRRIMPYAPRVDVDTPLSRALARAEALAVPQVTPDWLESVSTNAAHRALLEALSPRSSALVPLVSRGRALGLIHLVWTRPHAPAEMEALVELARGAADRAAVAIENARLYREAREAVRVREDVVAIVSHDLRNPLNAIHLTATALLRRAGLSEEGVKGIGRIRDATQRATRMIRDLLDFTQARVGERIPIRPRPMDLHGLIRQAVDELLLAHPQRHVHVELHGDGRLDADEDRLAQVVTNLVGNALQHSEPGSLVRVVLRQEEEGVCLEVHNAGAPIPPDLLPTLFEPYRRGPEARTNKGSIGLGLYISRQIVLGHGGRIDVDSAEEGTRFRVWLPRPVEPGLRPERWGIHPSGTP</sequence>
<dbReference type="InterPro" id="IPR003594">
    <property type="entry name" value="HATPase_dom"/>
</dbReference>
<dbReference type="InterPro" id="IPR036890">
    <property type="entry name" value="HATPase_C_sf"/>
</dbReference>
<keyword evidence="9" id="KW-0067">ATP-binding</keyword>
<dbReference type="OrthoDB" id="5478407at2"/>
<keyword evidence="4" id="KW-0597">Phosphoprotein</keyword>
<feature type="domain" description="Histidine kinase" evidence="13">
    <location>
        <begin position="458"/>
        <end position="671"/>
    </location>
</feature>
<organism evidence="15 16">
    <name type="scientific">Myxococcus llanfairpwllgwyngyllgogerychwyrndrobwllllantysiliogogogochensis</name>
    <dbReference type="NCBI Taxonomy" id="2590453"/>
    <lineage>
        <taxon>Bacteria</taxon>
        <taxon>Pseudomonadati</taxon>
        <taxon>Myxococcota</taxon>
        <taxon>Myxococcia</taxon>
        <taxon>Myxococcales</taxon>
        <taxon>Cystobacterineae</taxon>
        <taxon>Myxococcaceae</taxon>
        <taxon>Myxococcus</taxon>
    </lineage>
</organism>
<dbReference type="Pfam" id="PF00512">
    <property type="entry name" value="HisKA"/>
    <property type="match status" value="1"/>
</dbReference>
<dbReference type="Proteomes" id="UP000315369">
    <property type="component" value="Unassembled WGS sequence"/>
</dbReference>
<dbReference type="InterPro" id="IPR003018">
    <property type="entry name" value="GAF"/>
</dbReference>
<keyword evidence="5" id="KW-0808">Transferase</keyword>
<evidence type="ECO:0000256" key="4">
    <source>
        <dbReference type="ARBA" id="ARBA00022553"/>
    </source>
</evidence>
<dbReference type="Pfam" id="PF08448">
    <property type="entry name" value="PAS_4"/>
    <property type="match status" value="1"/>
</dbReference>
<accession>A0A540WTN5</accession>
<feature type="domain" description="PAS" evidence="14">
    <location>
        <begin position="148"/>
        <end position="194"/>
    </location>
</feature>
<proteinExistence type="predicted"/>
<dbReference type="SUPFAM" id="SSF55874">
    <property type="entry name" value="ATPase domain of HSP90 chaperone/DNA topoisomerase II/histidine kinase"/>
    <property type="match status" value="1"/>
</dbReference>
<evidence type="ECO:0000256" key="6">
    <source>
        <dbReference type="ARBA" id="ARBA00022692"/>
    </source>
</evidence>
<dbReference type="SMART" id="SM00388">
    <property type="entry name" value="HisKA"/>
    <property type="match status" value="1"/>
</dbReference>
<dbReference type="InterPro" id="IPR005467">
    <property type="entry name" value="His_kinase_dom"/>
</dbReference>
<keyword evidence="10" id="KW-1133">Transmembrane helix</keyword>
<evidence type="ECO:0000256" key="9">
    <source>
        <dbReference type="ARBA" id="ARBA00022840"/>
    </source>
</evidence>
<evidence type="ECO:0000256" key="5">
    <source>
        <dbReference type="ARBA" id="ARBA00022679"/>
    </source>
</evidence>
<dbReference type="GO" id="GO:0000156">
    <property type="term" value="F:phosphorelay response regulator activity"/>
    <property type="evidence" value="ECO:0007669"/>
    <property type="project" value="TreeGrafter"/>
</dbReference>
<dbReference type="GO" id="GO:0030295">
    <property type="term" value="F:protein kinase activator activity"/>
    <property type="evidence" value="ECO:0007669"/>
    <property type="project" value="TreeGrafter"/>
</dbReference>
<dbReference type="AlphaFoldDB" id="A0A540WTN5"/>
<dbReference type="SMART" id="SM00091">
    <property type="entry name" value="PAS"/>
    <property type="match status" value="1"/>
</dbReference>
<evidence type="ECO:0000256" key="8">
    <source>
        <dbReference type="ARBA" id="ARBA00022777"/>
    </source>
</evidence>
<dbReference type="Pfam" id="PF02518">
    <property type="entry name" value="HATPase_c"/>
    <property type="match status" value="1"/>
</dbReference>
<evidence type="ECO:0000259" key="13">
    <source>
        <dbReference type="PROSITE" id="PS50109"/>
    </source>
</evidence>
<dbReference type="SUPFAM" id="SSF55781">
    <property type="entry name" value="GAF domain-like"/>
    <property type="match status" value="1"/>
</dbReference>
<dbReference type="Gene3D" id="1.10.287.130">
    <property type="match status" value="1"/>
</dbReference>
<dbReference type="GO" id="GO:0016020">
    <property type="term" value="C:membrane"/>
    <property type="evidence" value="ECO:0007669"/>
    <property type="project" value="UniProtKB-SubCell"/>
</dbReference>
<dbReference type="InterPro" id="IPR000014">
    <property type="entry name" value="PAS"/>
</dbReference>
<dbReference type="PROSITE" id="PS50109">
    <property type="entry name" value="HIS_KIN"/>
    <property type="match status" value="1"/>
</dbReference>
<keyword evidence="8" id="KW-0418">Kinase</keyword>
<dbReference type="InterPro" id="IPR013656">
    <property type="entry name" value="PAS_4"/>
</dbReference>
<dbReference type="SMART" id="SM00387">
    <property type="entry name" value="HATPase_c"/>
    <property type="match status" value="1"/>
</dbReference>
<evidence type="ECO:0000256" key="11">
    <source>
        <dbReference type="ARBA" id="ARBA00023012"/>
    </source>
</evidence>
<comment type="caution">
    <text evidence="15">The sequence shown here is derived from an EMBL/GenBank/DDBJ whole genome shotgun (WGS) entry which is preliminary data.</text>
</comment>
<protein>
    <recommendedName>
        <fullName evidence="3">histidine kinase</fullName>
        <ecNumber evidence="3">2.7.13.3</ecNumber>
    </recommendedName>
</protein>
<dbReference type="SMART" id="SM00065">
    <property type="entry name" value="GAF"/>
    <property type="match status" value="1"/>
</dbReference>
<keyword evidence="7" id="KW-0547">Nucleotide-binding</keyword>
<dbReference type="PANTHER" id="PTHR42878">
    <property type="entry name" value="TWO-COMPONENT HISTIDINE KINASE"/>
    <property type="match status" value="1"/>
</dbReference>
<name>A0A540WTN5_9BACT</name>
<evidence type="ECO:0000256" key="10">
    <source>
        <dbReference type="ARBA" id="ARBA00022989"/>
    </source>
</evidence>
<dbReference type="Gene3D" id="3.30.450.20">
    <property type="entry name" value="PAS domain"/>
    <property type="match status" value="1"/>
</dbReference>
<dbReference type="EMBL" id="VIFM01000169">
    <property type="protein sequence ID" value="TQF11804.1"/>
    <property type="molecule type" value="Genomic_DNA"/>
</dbReference>
<dbReference type="CDD" id="cd00130">
    <property type="entry name" value="PAS"/>
    <property type="match status" value="1"/>
</dbReference>
<evidence type="ECO:0000256" key="12">
    <source>
        <dbReference type="ARBA" id="ARBA00023136"/>
    </source>
</evidence>
<dbReference type="Gene3D" id="3.30.565.10">
    <property type="entry name" value="Histidine kinase-like ATPase, C-terminal domain"/>
    <property type="match status" value="1"/>
</dbReference>
<comment type="catalytic activity">
    <reaction evidence="1">
        <text>ATP + protein L-histidine = ADP + protein N-phospho-L-histidine.</text>
        <dbReference type="EC" id="2.7.13.3"/>
    </reaction>
</comment>
<reference evidence="15 16" key="1">
    <citation type="submission" date="2019-06" db="EMBL/GenBank/DDBJ databases">
        <authorList>
            <person name="Livingstone P."/>
            <person name="Whitworth D."/>
        </authorList>
    </citation>
    <scope>NUCLEOTIDE SEQUENCE [LARGE SCALE GENOMIC DNA]</scope>
    <source>
        <strain evidence="15 16">AM401</strain>
    </source>
</reference>
<dbReference type="CDD" id="cd00075">
    <property type="entry name" value="HATPase"/>
    <property type="match status" value="1"/>
</dbReference>
<dbReference type="PRINTS" id="PR00344">
    <property type="entry name" value="BCTRLSENSOR"/>
</dbReference>
<dbReference type="InterPro" id="IPR035965">
    <property type="entry name" value="PAS-like_dom_sf"/>
</dbReference>
<dbReference type="InterPro" id="IPR050351">
    <property type="entry name" value="BphY/WalK/GraS-like"/>
</dbReference>
<gene>
    <name evidence="15" type="ORF">FJV41_32305</name>
</gene>
<dbReference type="GO" id="GO:0005524">
    <property type="term" value="F:ATP binding"/>
    <property type="evidence" value="ECO:0007669"/>
    <property type="project" value="UniProtKB-KW"/>
</dbReference>
<dbReference type="PANTHER" id="PTHR42878:SF7">
    <property type="entry name" value="SENSOR HISTIDINE KINASE GLRK"/>
    <property type="match status" value="1"/>
</dbReference>
<dbReference type="GO" id="GO:0000155">
    <property type="term" value="F:phosphorelay sensor kinase activity"/>
    <property type="evidence" value="ECO:0007669"/>
    <property type="project" value="InterPro"/>
</dbReference>
<dbReference type="SUPFAM" id="SSF55785">
    <property type="entry name" value="PYP-like sensor domain (PAS domain)"/>
    <property type="match status" value="1"/>
</dbReference>
<dbReference type="InterPro" id="IPR004358">
    <property type="entry name" value="Sig_transdc_His_kin-like_C"/>
</dbReference>
<dbReference type="Pfam" id="PF01590">
    <property type="entry name" value="GAF"/>
    <property type="match status" value="1"/>
</dbReference>
<dbReference type="GO" id="GO:0007234">
    <property type="term" value="P:osmosensory signaling via phosphorelay pathway"/>
    <property type="evidence" value="ECO:0007669"/>
    <property type="project" value="TreeGrafter"/>
</dbReference>
<evidence type="ECO:0000256" key="1">
    <source>
        <dbReference type="ARBA" id="ARBA00000085"/>
    </source>
</evidence>
<comment type="subcellular location">
    <subcellularLocation>
        <location evidence="2">Membrane</location>
        <topology evidence="2">Multi-pass membrane protein</topology>
    </subcellularLocation>
</comment>
<dbReference type="InterPro" id="IPR029016">
    <property type="entry name" value="GAF-like_dom_sf"/>
</dbReference>
<dbReference type="InterPro" id="IPR003661">
    <property type="entry name" value="HisK_dim/P_dom"/>
</dbReference>
<dbReference type="InterPro" id="IPR036097">
    <property type="entry name" value="HisK_dim/P_sf"/>
</dbReference>
<evidence type="ECO:0000256" key="3">
    <source>
        <dbReference type="ARBA" id="ARBA00012438"/>
    </source>
</evidence>
<keyword evidence="11" id="KW-0902">Two-component regulatory system</keyword>
<keyword evidence="6" id="KW-0812">Transmembrane</keyword>
<dbReference type="SUPFAM" id="SSF47384">
    <property type="entry name" value="Homodimeric domain of signal transducing histidine kinase"/>
    <property type="match status" value="1"/>
</dbReference>